<dbReference type="Proteomes" id="UP001357223">
    <property type="component" value="Chromosome"/>
</dbReference>
<sequence>MVMVCKDHVTKGVRVLPAPHVKQIPEKRKECCLFCKQQAAYQLFTIMGAQAPLENLVSQNVLQDGSLKENNEINGRESN</sequence>
<proteinExistence type="predicted"/>
<dbReference type="EMBL" id="CP137640">
    <property type="protein sequence ID" value="WVX81768.1"/>
    <property type="molecule type" value="Genomic_DNA"/>
</dbReference>
<dbReference type="RefSeq" id="WP_338450678.1">
    <property type="nucleotide sequence ID" value="NZ_CP137640.1"/>
</dbReference>
<gene>
    <name evidence="1" type="ORF">R4Z09_01615</name>
</gene>
<keyword evidence="2" id="KW-1185">Reference proteome</keyword>
<evidence type="ECO:0000313" key="2">
    <source>
        <dbReference type="Proteomes" id="UP001357223"/>
    </source>
</evidence>
<accession>A0ABZ2CIY2</accession>
<name>A0ABZ2CIY2_9BACI</name>
<protein>
    <submittedName>
        <fullName evidence="1">Uncharacterized protein</fullName>
    </submittedName>
</protein>
<evidence type="ECO:0000313" key="1">
    <source>
        <dbReference type="EMBL" id="WVX81768.1"/>
    </source>
</evidence>
<organism evidence="1 2">
    <name type="scientific">Niallia oryzisoli</name>
    <dbReference type="NCBI Taxonomy" id="1737571"/>
    <lineage>
        <taxon>Bacteria</taxon>
        <taxon>Bacillati</taxon>
        <taxon>Bacillota</taxon>
        <taxon>Bacilli</taxon>
        <taxon>Bacillales</taxon>
        <taxon>Bacillaceae</taxon>
        <taxon>Niallia</taxon>
    </lineage>
</organism>
<reference evidence="1 2" key="1">
    <citation type="submission" date="2023-10" db="EMBL/GenBank/DDBJ databases">
        <title>Niallia locisalis sp.nov. isolated from a salt pond sample.</title>
        <authorList>
            <person name="Li X.-J."/>
            <person name="Dong L."/>
        </authorList>
    </citation>
    <scope>NUCLEOTIDE SEQUENCE [LARGE SCALE GENOMIC DNA]</scope>
    <source>
        <strain evidence="1 2">DSM 29761</strain>
    </source>
</reference>